<dbReference type="NCBIfam" id="TIGR01868">
    <property type="entry name" value="casD_Cas5e"/>
    <property type="match status" value="1"/>
</dbReference>
<dbReference type="RefSeq" id="WP_147164026.1">
    <property type="nucleotide sequence ID" value="NZ_BJZO01000056.1"/>
</dbReference>
<dbReference type="Pfam" id="PF09704">
    <property type="entry name" value="Cas_Cas5d"/>
    <property type="match status" value="1"/>
</dbReference>
<dbReference type="GO" id="GO:0043571">
    <property type="term" value="P:maintenance of CRISPR repeat elements"/>
    <property type="evidence" value="ECO:0007669"/>
    <property type="project" value="InterPro"/>
</dbReference>
<dbReference type="EMBL" id="BJZO01000056">
    <property type="protein sequence ID" value="GEO82009.1"/>
    <property type="molecule type" value="Genomic_DNA"/>
</dbReference>
<dbReference type="Gene3D" id="3.30.70.2660">
    <property type="match status" value="1"/>
</dbReference>
<dbReference type="OrthoDB" id="5704083at2"/>
<dbReference type="InterPro" id="IPR021124">
    <property type="entry name" value="CRISPR-assoc_prot_Cas5"/>
</dbReference>
<gene>
    <name evidence="1" type="ORF">ROR02_21400</name>
</gene>
<organism evidence="1 2">
    <name type="scientific">Pararhodospirillum oryzae</name>
    <dbReference type="NCBI Taxonomy" id="478448"/>
    <lineage>
        <taxon>Bacteria</taxon>
        <taxon>Pseudomonadati</taxon>
        <taxon>Pseudomonadota</taxon>
        <taxon>Alphaproteobacteria</taxon>
        <taxon>Rhodospirillales</taxon>
        <taxon>Rhodospirillaceae</taxon>
        <taxon>Pararhodospirillum</taxon>
    </lineage>
</organism>
<dbReference type="GO" id="GO:0003723">
    <property type="term" value="F:RNA binding"/>
    <property type="evidence" value="ECO:0007669"/>
    <property type="project" value="InterPro"/>
</dbReference>
<dbReference type="GO" id="GO:0051607">
    <property type="term" value="P:defense response to virus"/>
    <property type="evidence" value="ECO:0007669"/>
    <property type="project" value="InterPro"/>
</dbReference>
<dbReference type="AlphaFoldDB" id="A0A512H973"/>
<dbReference type="Proteomes" id="UP000321567">
    <property type="component" value="Unassembled WGS sequence"/>
</dbReference>
<name>A0A512H973_9PROT</name>
<dbReference type="CDD" id="cd09756">
    <property type="entry name" value="Cas5_I-E"/>
    <property type="match status" value="1"/>
</dbReference>
<accession>A0A512H973</accession>
<reference evidence="1 2" key="1">
    <citation type="submission" date="2019-07" db="EMBL/GenBank/DDBJ databases">
        <title>Whole genome shotgun sequence of Rhodospirillum oryzae NBRC 107573.</title>
        <authorList>
            <person name="Hosoyama A."/>
            <person name="Uohara A."/>
            <person name="Ohji S."/>
            <person name="Ichikawa N."/>
        </authorList>
    </citation>
    <scope>NUCLEOTIDE SEQUENCE [LARGE SCALE GENOMIC DNA]</scope>
    <source>
        <strain evidence="1 2">NBRC 107573</strain>
    </source>
</reference>
<dbReference type="InterPro" id="IPR010147">
    <property type="entry name" value="CRISPR-assoc_prot_CasD"/>
</dbReference>
<sequence>MPEPRWLIMHLEAPMLAFGGATIDQVGVIRPWPALSMLTGLLGNALGWRRTDTTLHQGLQDRLVIAARRDRPGTSLTDTQNVRLDKADKGWTTWGEPEGRAGDSYDGPHRRVRDYWVDACVVVALRVDGENAPDLDTLAAALDRPARPVFLGRKSCLPSAPLRRLRAFEQAATAHQALSQVPRTAGAGPDRLPAVWPLGEGPDTGQGVLRIIDLPDRRDWSSGLHGGSRRVVEGFVVPPGDTP</sequence>
<evidence type="ECO:0000313" key="1">
    <source>
        <dbReference type="EMBL" id="GEO82009.1"/>
    </source>
</evidence>
<evidence type="ECO:0000313" key="2">
    <source>
        <dbReference type="Proteomes" id="UP000321567"/>
    </source>
</evidence>
<keyword evidence="2" id="KW-1185">Reference proteome</keyword>
<comment type="caution">
    <text evidence="1">The sequence shown here is derived from an EMBL/GenBank/DDBJ whole genome shotgun (WGS) entry which is preliminary data.</text>
</comment>
<protein>
    <submittedName>
        <fullName evidence="1">Type I-E CRISPR-associated protein Cas5/CasD</fullName>
    </submittedName>
</protein>
<proteinExistence type="predicted"/>